<accession>A0A1S9ZIL9</accession>
<keyword evidence="3 6" id="KW-0479">Metal-binding</keyword>
<keyword evidence="4" id="KW-0560">Oxidoreductase</keyword>
<sequence>MPALTQFAKPDRRISDAAVITPADQPTKPLVSVRPNEPIKPIQPAVVENISAVDLGGGLWFDPHLSESGSLSCNPCHNLAMGSTGKRIICRLHFHDGQVNSLEEAVQIMGKIQLNKQFTNEETADIVAFLRTLTGDQPNIKLPMLPPSNASTPLPNPFGE</sequence>
<gene>
    <name evidence="9" type="ORF">B0180_06530</name>
</gene>
<dbReference type="Gene3D" id="1.10.760.10">
    <property type="entry name" value="Cytochrome c-like domain"/>
    <property type="match status" value="2"/>
</dbReference>
<evidence type="ECO:0000256" key="1">
    <source>
        <dbReference type="ARBA" id="ARBA00004196"/>
    </source>
</evidence>
<dbReference type="Pfam" id="PF03150">
    <property type="entry name" value="CCP_MauG"/>
    <property type="match status" value="1"/>
</dbReference>
<dbReference type="GO" id="GO:0030313">
    <property type="term" value="C:cell envelope"/>
    <property type="evidence" value="ECO:0007669"/>
    <property type="project" value="UniProtKB-SubCell"/>
</dbReference>
<dbReference type="GO" id="GO:0020037">
    <property type="term" value="F:heme binding"/>
    <property type="evidence" value="ECO:0007669"/>
    <property type="project" value="InterPro"/>
</dbReference>
<evidence type="ECO:0000256" key="6">
    <source>
        <dbReference type="PROSITE-ProRule" id="PRU00433"/>
    </source>
</evidence>
<proteinExistence type="predicted"/>
<dbReference type="PANTHER" id="PTHR30600:SF7">
    <property type="entry name" value="CYTOCHROME C PEROXIDASE-RELATED"/>
    <property type="match status" value="1"/>
</dbReference>
<dbReference type="SUPFAM" id="SSF46626">
    <property type="entry name" value="Cytochrome c"/>
    <property type="match status" value="1"/>
</dbReference>
<evidence type="ECO:0000256" key="7">
    <source>
        <dbReference type="SAM" id="MobiDB-lite"/>
    </source>
</evidence>
<evidence type="ECO:0000256" key="5">
    <source>
        <dbReference type="ARBA" id="ARBA00023004"/>
    </source>
</evidence>
<evidence type="ECO:0000256" key="4">
    <source>
        <dbReference type="ARBA" id="ARBA00023002"/>
    </source>
</evidence>
<feature type="region of interest" description="Disordered" evidence="7">
    <location>
        <begin position="140"/>
        <end position="160"/>
    </location>
</feature>
<evidence type="ECO:0000313" key="10">
    <source>
        <dbReference type="Proteomes" id="UP000190322"/>
    </source>
</evidence>
<dbReference type="EMBL" id="MUXT01000008">
    <property type="protein sequence ID" value="OOR83220.1"/>
    <property type="molecule type" value="Genomic_DNA"/>
</dbReference>
<evidence type="ECO:0000256" key="3">
    <source>
        <dbReference type="ARBA" id="ARBA00022723"/>
    </source>
</evidence>
<feature type="domain" description="Cytochrome c" evidence="8">
    <location>
        <begin position="51"/>
        <end position="134"/>
    </location>
</feature>
<name>A0A1S9ZIL9_9GAMM</name>
<dbReference type="RefSeq" id="WP_078256196.1">
    <property type="nucleotide sequence ID" value="NZ_MUXT01000008.1"/>
</dbReference>
<dbReference type="GO" id="GO:0046872">
    <property type="term" value="F:metal ion binding"/>
    <property type="evidence" value="ECO:0007669"/>
    <property type="project" value="UniProtKB-KW"/>
</dbReference>
<dbReference type="InterPro" id="IPR051395">
    <property type="entry name" value="Cytochrome_c_Peroxidase/MauG"/>
</dbReference>
<evidence type="ECO:0000256" key="2">
    <source>
        <dbReference type="ARBA" id="ARBA00022617"/>
    </source>
</evidence>
<dbReference type="InterPro" id="IPR036909">
    <property type="entry name" value="Cyt_c-like_dom_sf"/>
</dbReference>
<dbReference type="InterPro" id="IPR009056">
    <property type="entry name" value="Cyt_c-like_dom"/>
</dbReference>
<protein>
    <recommendedName>
        <fullName evidence="8">Cytochrome c domain-containing protein</fullName>
    </recommendedName>
</protein>
<organism evidence="9 10">
    <name type="scientific">Moraxella canis</name>
    <dbReference type="NCBI Taxonomy" id="90239"/>
    <lineage>
        <taxon>Bacteria</taxon>
        <taxon>Pseudomonadati</taxon>
        <taxon>Pseudomonadota</taxon>
        <taxon>Gammaproteobacteria</taxon>
        <taxon>Moraxellales</taxon>
        <taxon>Moraxellaceae</taxon>
        <taxon>Moraxella</taxon>
    </lineage>
</organism>
<comment type="subcellular location">
    <subcellularLocation>
        <location evidence="1">Cell envelope</location>
    </subcellularLocation>
</comment>
<keyword evidence="5 6" id="KW-0408">Iron</keyword>
<dbReference type="Proteomes" id="UP000190322">
    <property type="component" value="Unassembled WGS sequence"/>
</dbReference>
<dbReference type="InterPro" id="IPR004852">
    <property type="entry name" value="Di-haem_cyt_c_peroxidsae"/>
</dbReference>
<dbReference type="GO" id="GO:0009055">
    <property type="term" value="F:electron transfer activity"/>
    <property type="evidence" value="ECO:0007669"/>
    <property type="project" value="InterPro"/>
</dbReference>
<dbReference type="AlphaFoldDB" id="A0A1S9ZIL9"/>
<dbReference type="PANTHER" id="PTHR30600">
    <property type="entry name" value="CYTOCHROME C PEROXIDASE-RELATED"/>
    <property type="match status" value="1"/>
</dbReference>
<evidence type="ECO:0000313" key="9">
    <source>
        <dbReference type="EMBL" id="OOR83220.1"/>
    </source>
</evidence>
<keyword evidence="2 6" id="KW-0349">Heme</keyword>
<comment type="caution">
    <text evidence="9">The sequence shown here is derived from an EMBL/GenBank/DDBJ whole genome shotgun (WGS) entry which is preliminary data.</text>
</comment>
<evidence type="ECO:0000259" key="8">
    <source>
        <dbReference type="PROSITE" id="PS51007"/>
    </source>
</evidence>
<dbReference type="GO" id="GO:0004130">
    <property type="term" value="F:cytochrome-c peroxidase activity"/>
    <property type="evidence" value="ECO:0007669"/>
    <property type="project" value="TreeGrafter"/>
</dbReference>
<dbReference type="PROSITE" id="PS51007">
    <property type="entry name" value="CYTC"/>
    <property type="match status" value="1"/>
</dbReference>
<reference evidence="9 10" key="1">
    <citation type="submission" date="2017-02" db="EMBL/GenBank/DDBJ databases">
        <title>Draft genome sequence of Moraxella canis CCUG 8415A type strain.</title>
        <authorList>
            <person name="Engstrom-Jakobsson H."/>
            <person name="Salva-Serra F."/>
            <person name="Thorell K."/>
            <person name="Gonzales-Siles L."/>
            <person name="Karlsson R."/>
            <person name="Boulund F."/>
            <person name="Engstrand L."/>
            <person name="Moore E."/>
        </authorList>
    </citation>
    <scope>NUCLEOTIDE SEQUENCE [LARGE SCALE GENOMIC DNA]</scope>
    <source>
        <strain evidence="9 10">CCUG 8415A</strain>
    </source>
</reference>